<dbReference type="Pfam" id="PF00528">
    <property type="entry name" value="BPD_transp_1"/>
    <property type="match status" value="1"/>
</dbReference>
<dbReference type="PANTHER" id="PTHR43163">
    <property type="entry name" value="DIPEPTIDE TRANSPORT SYSTEM PERMEASE PROTEIN DPPB-RELATED"/>
    <property type="match status" value="1"/>
</dbReference>
<dbReference type="GO" id="GO:0071916">
    <property type="term" value="F:dipeptide transmembrane transporter activity"/>
    <property type="evidence" value="ECO:0007669"/>
    <property type="project" value="TreeGrafter"/>
</dbReference>
<dbReference type="EMBL" id="BJUW01000006">
    <property type="protein sequence ID" value="GEK86415.1"/>
    <property type="molecule type" value="Genomic_DNA"/>
</dbReference>
<dbReference type="Proteomes" id="UP000321225">
    <property type="component" value="Unassembled WGS sequence"/>
</dbReference>
<comment type="similarity">
    <text evidence="7">Belongs to the binding-protein-dependent transport system permease family.</text>
</comment>
<evidence type="ECO:0000256" key="5">
    <source>
        <dbReference type="ARBA" id="ARBA00022989"/>
    </source>
</evidence>
<dbReference type="InterPro" id="IPR045621">
    <property type="entry name" value="BPD_transp_1_N"/>
</dbReference>
<evidence type="ECO:0000256" key="1">
    <source>
        <dbReference type="ARBA" id="ARBA00004651"/>
    </source>
</evidence>
<feature type="transmembrane region" description="Helical" evidence="7">
    <location>
        <begin position="168"/>
        <end position="188"/>
    </location>
</feature>
<proteinExistence type="inferred from homology"/>
<sequence>MAGAIPLLFVIATLTFLLVQFIPGDPAVSILGPDASPEQYERVREDLGLNAPVHVQYFNWMIAAVQGDLGNSIRTGLPVLETILSRLPVTLSLALLSIAVTLVVGGTFGLISALKGGWLGKSAQVVSVLGASIPNFWLGILLVLVFSLTFRLVPATGYVPFEVSPWGWAHSLILPVAAIALAGVAAIARQTRASMLTVLGQDNIRTLLASGTPRRTIVFKHALRNAAIPVVTTLSFQFIHVVGGAVVIEQVFALPGLGQYMIAAISGRDIPVVQGIVLVTAIMIIIVNLVVDLINAWLNPKVRM</sequence>
<keyword evidence="3" id="KW-1003">Cell membrane</keyword>
<keyword evidence="5 7" id="KW-1133">Transmembrane helix</keyword>
<feature type="transmembrane region" description="Helical" evidence="7">
    <location>
        <begin position="126"/>
        <end position="148"/>
    </location>
</feature>
<reference evidence="9 10" key="1">
    <citation type="submission" date="2019-07" db="EMBL/GenBank/DDBJ databases">
        <title>Whole genome shotgun sequence of Microbacterium aerolatum NBRC 103071.</title>
        <authorList>
            <person name="Hosoyama A."/>
            <person name="Uohara A."/>
            <person name="Ohji S."/>
            <person name="Ichikawa N."/>
        </authorList>
    </citation>
    <scope>NUCLEOTIDE SEQUENCE [LARGE SCALE GENOMIC DNA]</scope>
    <source>
        <strain evidence="9 10">NBRC 103071</strain>
    </source>
</reference>
<dbReference type="PANTHER" id="PTHR43163:SF6">
    <property type="entry name" value="DIPEPTIDE TRANSPORT SYSTEM PERMEASE PROTEIN DPPB-RELATED"/>
    <property type="match status" value="1"/>
</dbReference>
<evidence type="ECO:0000256" key="4">
    <source>
        <dbReference type="ARBA" id="ARBA00022692"/>
    </source>
</evidence>
<organism evidence="9 10">
    <name type="scientific">Microbacterium aerolatum</name>
    <dbReference type="NCBI Taxonomy" id="153731"/>
    <lineage>
        <taxon>Bacteria</taxon>
        <taxon>Bacillati</taxon>
        <taxon>Actinomycetota</taxon>
        <taxon>Actinomycetes</taxon>
        <taxon>Micrococcales</taxon>
        <taxon>Microbacteriaceae</taxon>
        <taxon>Microbacterium</taxon>
    </lineage>
</organism>
<dbReference type="Gene3D" id="1.10.3720.10">
    <property type="entry name" value="MetI-like"/>
    <property type="match status" value="1"/>
</dbReference>
<evidence type="ECO:0000256" key="6">
    <source>
        <dbReference type="ARBA" id="ARBA00023136"/>
    </source>
</evidence>
<dbReference type="AlphaFoldDB" id="A0A511AE24"/>
<dbReference type="CDD" id="cd06261">
    <property type="entry name" value="TM_PBP2"/>
    <property type="match status" value="1"/>
</dbReference>
<feature type="domain" description="ABC transmembrane type-1" evidence="8">
    <location>
        <begin position="87"/>
        <end position="295"/>
    </location>
</feature>
<comment type="caution">
    <text evidence="9">The sequence shown here is derived from an EMBL/GenBank/DDBJ whole genome shotgun (WGS) entry which is preliminary data.</text>
</comment>
<protein>
    <submittedName>
        <fullName evidence="9">ABC transporter permease</fullName>
    </submittedName>
</protein>
<dbReference type="InterPro" id="IPR000515">
    <property type="entry name" value="MetI-like"/>
</dbReference>
<keyword evidence="10" id="KW-1185">Reference proteome</keyword>
<dbReference type="PROSITE" id="PS50928">
    <property type="entry name" value="ABC_TM1"/>
    <property type="match status" value="1"/>
</dbReference>
<dbReference type="Pfam" id="PF19300">
    <property type="entry name" value="BPD_transp_1_N"/>
    <property type="match status" value="1"/>
</dbReference>
<comment type="subcellular location">
    <subcellularLocation>
        <location evidence="1 7">Cell membrane</location>
        <topology evidence="1 7">Multi-pass membrane protein</topology>
    </subcellularLocation>
</comment>
<evidence type="ECO:0000256" key="3">
    <source>
        <dbReference type="ARBA" id="ARBA00022475"/>
    </source>
</evidence>
<name>A0A511AE24_9MICO</name>
<keyword evidence="4 7" id="KW-0812">Transmembrane</keyword>
<evidence type="ECO:0000256" key="2">
    <source>
        <dbReference type="ARBA" id="ARBA00022448"/>
    </source>
</evidence>
<feature type="transmembrane region" description="Helical" evidence="7">
    <location>
        <begin position="93"/>
        <end position="114"/>
    </location>
</feature>
<dbReference type="GO" id="GO:0005886">
    <property type="term" value="C:plasma membrane"/>
    <property type="evidence" value="ECO:0007669"/>
    <property type="project" value="UniProtKB-SubCell"/>
</dbReference>
<accession>A0A511AE24</accession>
<evidence type="ECO:0000313" key="10">
    <source>
        <dbReference type="Proteomes" id="UP000321225"/>
    </source>
</evidence>
<gene>
    <name evidence="9" type="ORF">MAE01_15910</name>
</gene>
<keyword evidence="6 7" id="KW-0472">Membrane</keyword>
<dbReference type="SUPFAM" id="SSF161098">
    <property type="entry name" value="MetI-like"/>
    <property type="match status" value="1"/>
</dbReference>
<keyword evidence="2 7" id="KW-0813">Transport</keyword>
<feature type="transmembrane region" description="Helical" evidence="7">
    <location>
        <begin position="226"/>
        <end position="252"/>
    </location>
</feature>
<evidence type="ECO:0000256" key="7">
    <source>
        <dbReference type="RuleBase" id="RU363032"/>
    </source>
</evidence>
<evidence type="ECO:0000259" key="8">
    <source>
        <dbReference type="PROSITE" id="PS50928"/>
    </source>
</evidence>
<evidence type="ECO:0000313" key="9">
    <source>
        <dbReference type="EMBL" id="GEK86415.1"/>
    </source>
</evidence>
<feature type="transmembrane region" description="Helical" evidence="7">
    <location>
        <begin position="272"/>
        <end position="298"/>
    </location>
</feature>
<dbReference type="InterPro" id="IPR035906">
    <property type="entry name" value="MetI-like_sf"/>
</dbReference>